<evidence type="ECO:0000313" key="1">
    <source>
        <dbReference type="EMBL" id="CEG48005.1"/>
    </source>
</evidence>
<dbReference type="GeneID" id="36400542"/>
<reference evidence="2" key="1">
    <citation type="submission" date="2014-09" db="EMBL/GenBank/DDBJ databases">
        <authorList>
            <person name="Sharma Rahul"/>
            <person name="Thines Marco"/>
        </authorList>
    </citation>
    <scope>NUCLEOTIDE SEQUENCE [LARGE SCALE GENOMIC DNA]</scope>
</reference>
<accession>A0A0P1B1N6</accession>
<keyword evidence="2" id="KW-1185">Reference proteome</keyword>
<dbReference type="AlphaFoldDB" id="A0A0P1B1N6"/>
<protein>
    <submittedName>
        <fullName evidence="1">Uncharacterized protein</fullName>
    </submittedName>
</protein>
<proteinExistence type="predicted"/>
<sequence>MNAGRDEDGSCYDVLVIGADSEGAMRVIRNNNEIIEQAELVSWEQGLTSVVAFADNVDMENENTLAFAGIISKQVQ</sequence>
<name>A0A0P1B1N6_PLAHL</name>
<dbReference type="EMBL" id="CCYD01002887">
    <property type="protein sequence ID" value="CEG48005.1"/>
    <property type="molecule type" value="Genomic_DNA"/>
</dbReference>
<organism evidence="1 2">
    <name type="scientific">Plasmopara halstedii</name>
    <name type="common">Downy mildew of sunflower</name>
    <dbReference type="NCBI Taxonomy" id="4781"/>
    <lineage>
        <taxon>Eukaryota</taxon>
        <taxon>Sar</taxon>
        <taxon>Stramenopiles</taxon>
        <taxon>Oomycota</taxon>
        <taxon>Peronosporomycetes</taxon>
        <taxon>Peronosporales</taxon>
        <taxon>Peronosporaceae</taxon>
        <taxon>Plasmopara</taxon>
    </lineage>
</organism>
<dbReference type="RefSeq" id="XP_024584374.1">
    <property type="nucleotide sequence ID" value="XM_024719036.1"/>
</dbReference>
<dbReference type="Proteomes" id="UP000054928">
    <property type="component" value="Unassembled WGS sequence"/>
</dbReference>
<evidence type="ECO:0000313" key="2">
    <source>
        <dbReference type="Proteomes" id="UP000054928"/>
    </source>
</evidence>